<comment type="caution">
    <text evidence="1">The sequence shown here is derived from an EMBL/GenBank/DDBJ whole genome shotgun (WGS) entry which is preliminary data.</text>
</comment>
<evidence type="ECO:0000313" key="2">
    <source>
        <dbReference type="Proteomes" id="UP001189429"/>
    </source>
</evidence>
<name>A0ABN9SF90_9DINO</name>
<organism evidence="1 2">
    <name type="scientific">Prorocentrum cordatum</name>
    <dbReference type="NCBI Taxonomy" id="2364126"/>
    <lineage>
        <taxon>Eukaryota</taxon>
        <taxon>Sar</taxon>
        <taxon>Alveolata</taxon>
        <taxon>Dinophyceae</taxon>
        <taxon>Prorocentrales</taxon>
        <taxon>Prorocentraceae</taxon>
        <taxon>Prorocentrum</taxon>
    </lineage>
</organism>
<proteinExistence type="predicted"/>
<gene>
    <name evidence="1" type="ORF">PCOR1329_LOCUS28770</name>
</gene>
<reference evidence="1" key="1">
    <citation type="submission" date="2023-10" db="EMBL/GenBank/DDBJ databases">
        <authorList>
            <person name="Chen Y."/>
            <person name="Shah S."/>
            <person name="Dougan E. K."/>
            <person name="Thang M."/>
            <person name="Chan C."/>
        </authorList>
    </citation>
    <scope>NUCLEOTIDE SEQUENCE [LARGE SCALE GENOMIC DNA]</scope>
</reference>
<accession>A0ABN9SF90</accession>
<evidence type="ECO:0000313" key="1">
    <source>
        <dbReference type="EMBL" id="CAK0830012.1"/>
    </source>
</evidence>
<sequence length="193" mass="19941">MTALGVSEGFTGTSTLSIVGWGCSAAGYFQIQVASSAGQSGWPRAPTCSMQRAGWPRERMLSQQGERACEDGAGLEILRPSPKVAGWSVVIGDCSGEVVSALFGVVALAEGLDHVARDGGDFQFLTPPRNAAAVPGVTVHIDCSGALGCAGLLGNSASSWASEQGARWRGKIGGRFQGVKLEKVSSQMPHYAV</sequence>
<dbReference type="Proteomes" id="UP001189429">
    <property type="component" value="Unassembled WGS sequence"/>
</dbReference>
<dbReference type="EMBL" id="CAUYUJ010010680">
    <property type="protein sequence ID" value="CAK0830012.1"/>
    <property type="molecule type" value="Genomic_DNA"/>
</dbReference>
<keyword evidence="2" id="KW-1185">Reference proteome</keyword>
<protein>
    <submittedName>
        <fullName evidence="1">Uncharacterized protein</fullName>
    </submittedName>
</protein>